<organism evidence="1 2">
    <name type="scientific">Amborella trichopoda</name>
    <dbReference type="NCBI Taxonomy" id="13333"/>
    <lineage>
        <taxon>Eukaryota</taxon>
        <taxon>Viridiplantae</taxon>
        <taxon>Streptophyta</taxon>
        <taxon>Embryophyta</taxon>
        <taxon>Tracheophyta</taxon>
        <taxon>Spermatophyta</taxon>
        <taxon>Magnoliopsida</taxon>
        <taxon>Amborellales</taxon>
        <taxon>Amborellaceae</taxon>
        <taxon>Amborella</taxon>
    </lineage>
</organism>
<proteinExistence type="predicted"/>
<evidence type="ECO:0000313" key="1">
    <source>
        <dbReference type="EMBL" id="ERN02170.1"/>
    </source>
</evidence>
<dbReference type="Gramene" id="ERN02170">
    <property type="protein sequence ID" value="ERN02170"/>
    <property type="gene ID" value="AMTR_s00045p00194510"/>
</dbReference>
<dbReference type="AlphaFoldDB" id="W1P5G5"/>
<accession>W1P5G5</accession>
<sequence length="100" mass="11156">MDGIEEDYTASIAQLMHHWIFLGQTHTITLSLQQTIGLLCSQGPKWGFLRNSGQPLDSPKQSNSTALVDKLSWLIPLQMCTQCRAYMAESTVSEQKVEGD</sequence>
<dbReference type="Proteomes" id="UP000017836">
    <property type="component" value="Unassembled WGS sequence"/>
</dbReference>
<reference evidence="2" key="1">
    <citation type="journal article" date="2013" name="Science">
        <title>The Amborella genome and the evolution of flowering plants.</title>
        <authorList>
            <consortium name="Amborella Genome Project"/>
        </authorList>
    </citation>
    <scope>NUCLEOTIDE SEQUENCE [LARGE SCALE GENOMIC DNA]</scope>
</reference>
<evidence type="ECO:0000313" key="2">
    <source>
        <dbReference type="Proteomes" id="UP000017836"/>
    </source>
</evidence>
<protein>
    <submittedName>
        <fullName evidence="1">Uncharacterized protein</fullName>
    </submittedName>
</protein>
<gene>
    <name evidence="1" type="ORF">AMTR_s00045p00194510</name>
</gene>
<dbReference type="HOGENOM" id="CLU_2309844_0_0_1"/>
<name>W1P5G5_AMBTC</name>
<keyword evidence="2" id="KW-1185">Reference proteome</keyword>
<dbReference type="EMBL" id="KI394661">
    <property type="protein sequence ID" value="ERN02170.1"/>
    <property type="molecule type" value="Genomic_DNA"/>
</dbReference>